<feature type="non-terminal residue" evidence="2">
    <location>
        <position position="1"/>
    </location>
</feature>
<gene>
    <name evidence="2" type="ORF">B296_00010315</name>
</gene>
<evidence type="ECO:0000313" key="3">
    <source>
        <dbReference type="Proteomes" id="UP000287651"/>
    </source>
</evidence>
<proteinExistence type="predicted"/>
<feature type="signal peptide" evidence="1">
    <location>
        <begin position="1"/>
        <end position="27"/>
    </location>
</feature>
<organism evidence="2 3">
    <name type="scientific">Ensete ventricosum</name>
    <name type="common">Abyssinian banana</name>
    <name type="synonym">Musa ensete</name>
    <dbReference type="NCBI Taxonomy" id="4639"/>
    <lineage>
        <taxon>Eukaryota</taxon>
        <taxon>Viridiplantae</taxon>
        <taxon>Streptophyta</taxon>
        <taxon>Embryophyta</taxon>
        <taxon>Tracheophyta</taxon>
        <taxon>Spermatophyta</taxon>
        <taxon>Magnoliopsida</taxon>
        <taxon>Liliopsida</taxon>
        <taxon>Zingiberales</taxon>
        <taxon>Musaceae</taxon>
        <taxon>Ensete</taxon>
    </lineage>
</organism>
<sequence length="119" mass="13320">KPPSIRSLSLLAPCAFGLVVVWLPSAAEDVLEMGSEEFGEPVEDQGLWPAFRCLLWGSLDPEPCQDPQDLTAVIMFNNLNVRLNFVTRWCWVAENLISGVLVASMITDIRFTKTIVQER</sequence>
<comment type="caution">
    <text evidence="2">The sequence shown here is derived from an EMBL/GenBank/DDBJ whole genome shotgun (WGS) entry which is preliminary data.</text>
</comment>
<dbReference type="EMBL" id="AMZH03006936">
    <property type="protein sequence ID" value="RRT62550.1"/>
    <property type="molecule type" value="Genomic_DNA"/>
</dbReference>
<keyword evidence="1" id="KW-0732">Signal</keyword>
<dbReference type="Proteomes" id="UP000287651">
    <property type="component" value="Unassembled WGS sequence"/>
</dbReference>
<evidence type="ECO:0000313" key="2">
    <source>
        <dbReference type="EMBL" id="RRT62550.1"/>
    </source>
</evidence>
<protein>
    <submittedName>
        <fullName evidence="2">Uncharacterized protein</fullName>
    </submittedName>
</protein>
<dbReference type="AlphaFoldDB" id="A0A426ZF05"/>
<name>A0A426ZF05_ENSVE</name>
<feature type="chain" id="PRO_5019519791" evidence="1">
    <location>
        <begin position="28"/>
        <end position="119"/>
    </location>
</feature>
<evidence type="ECO:0000256" key="1">
    <source>
        <dbReference type="SAM" id="SignalP"/>
    </source>
</evidence>
<reference evidence="2 3" key="1">
    <citation type="journal article" date="2014" name="Agronomy (Basel)">
        <title>A Draft Genome Sequence for Ensete ventricosum, the Drought-Tolerant Tree Against Hunger.</title>
        <authorList>
            <person name="Harrison J."/>
            <person name="Moore K.A."/>
            <person name="Paszkiewicz K."/>
            <person name="Jones T."/>
            <person name="Grant M."/>
            <person name="Ambacheew D."/>
            <person name="Muzemil S."/>
            <person name="Studholme D.J."/>
        </authorList>
    </citation>
    <scope>NUCLEOTIDE SEQUENCE [LARGE SCALE GENOMIC DNA]</scope>
</reference>
<accession>A0A426ZF05</accession>